<feature type="domain" description="ParB-like N-terminal" evidence="2">
    <location>
        <begin position="5"/>
        <end position="135"/>
    </location>
</feature>
<organism evidence="3 4">
    <name type="scientific">Halonotius aquaticus</name>
    <dbReference type="NCBI Taxonomy" id="2216978"/>
    <lineage>
        <taxon>Archaea</taxon>
        <taxon>Methanobacteriati</taxon>
        <taxon>Methanobacteriota</taxon>
        <taxon>Stenosarchaea group</taxon>
        <taxon>Halobacteria</taxon>
        <taxon>Halobacteriales</taxon>
        <taxon>Haloferacaceae</taxon>
        <taxon>Halonotius</taxon>
    </lineage>
</organism>
<dbReference type="GO" id="GO:0007059">
    <property type="term" value="P:chromosome segregation"/>
    <property type="evidence" value="ECO:0007669"/>
    <property type="project" value="TreeGrafter"/>
</dbReference>
<dbReference type="PANTHER" id="PTHR33375:SF1">
    <property type="entry name" value="CHROMOSOME-PARTITIONING PROTEIN PARB-RELATED"/>
    <property type="match status" value="1"/>
</dbReference>
<gene>
    <name evidence="3" type="ORF">DM826_07900</name>
</gene>
<accession>A0A3A6PN14</accession>
<dbReference type="AlphaFoldDB" id="A0A3A6PN14"/>
<proteinExistence type="predicted"/>
<dbReference type="InterPro" id="IPR036086">
    <property type="entry name" value="ParB/Sulfiredoxin_sf"/>
</dbReference>
<dbReference type="SMART" id="SM00470">
    <property type="entry name" value="ParB"/>
    <property type="match status" value="1"/>
</dbReference>
<dbReference type="Proteomes" id="UP000276588">
    <property type="component" value="Unassembled WGS sequence"/>
</dbReference>
<keyword evidence="4" id="KW-1185">Reference proteome</keyword>
<dbReference type="Pfam" id="PF02195">
    <property type="entry name" value="ParB_N"/>
    <property type="match status" value="1"/>
</dbReference>
<protein>
    <recommendedName>
        <fullName evidence="2">ParB-like N-terminal domain-containing protein</fullName>
    </recommendedName>
</protein>
<dbReference type="EMBL" id="QKNY01000012">
    <property type="protein sequence ID" value="RJX42914.1"/>
    <property type="molecule type" value="Genomic_DNA"/>
</dbReference>
<dbReference type="InterPro" id="IPR003115">
    <property type="entry name" value="ParB_N"/>
</dbReference>
<dbReference type="Gene3D" id="3.90.1530.10">
    <property type="entry name" value="Conserved hypothetical protein from pyrococcus furiosus pfu- 392566-001, ParB domain"/>
    <property type="match status" value="1"/>
</dbReference>
<evidence type="ECO:0000313" key="3">
    <source>
        <dbReference type="EMBL" id="RJX42914.1"/>
    </source>
</evidence>
<evidence type="ECO:0000256" key="1">
    <source>
        <dbReference type="SAM" id="MobiDB-lite"/>
    </source>
</evidence>
<feature type="region of interest" description="Disordered" evidence="1">
    <location>
        <begin position="60"/>
        <end position="89"/>
    </location>
</feature>
<dbReference type="InterPro" id="IPR050336">
    <property type="entry name" value="Chromosome_partition/occlusion"/>
</dbReference>
<name>A0A3A6PN14_9EURY</name>
<comment type="caution">
    <text evidence="3">The sequence shown here is derived from an EMBL/GenBank/DDBJ whole genome shotgun (WGS) entry which is preliminary data.</text>
</comment>
<evidence type="ECO:0000259" key="2">
    <source>
        <dbReference type="SMART" id="SM00470"/>
    </source>
</evidence>
<dbReference type="PANTHER" id="PTHR33375">
    <property type="entry name" value="CHROMOSOME-PARTITIONING PROTEIN PARB-RELATED"/>
    <property type="match status" value="1"/>
</dbReference>
<reference evidence="3 4" key="1">
    <citation type="submission" date="2018-06" db="EMBL/GenBank/DDBJ databases">
        <title>Halonotius sp. F13-13 a new haloarchaeeon isolated from a solar saltern from Isla Cristina, Huelva, Spain.</title>
        <authorList>
            <person name="Duran-Viseras A."/>
            <person name="Sanchez-Porro C."/>
            <person name="Ventosa A."/>
        </authorList>
    </citation>
    <scope>NUCLEOTIDE SEQUENCE [LARGE SCALE GENOMIC DNA]</scope>
    <source>
        <strain evidence="3 4">F13-13</strain>
    </source>
</reference>
<dbReference type="SUPFAM" id="SSF110849">
    <property type="entry name" value="ParB/Sulfiredoxin"/>
    <property type="match status" value="1"/>
</dbReference>
<sequence>MIERAELSIESLVVDPMQSRDQPWTGDDIDQQLVAAIEADGLYNDLIVRPLDAVEMGVTTETTDTVDDGRDAVTDDDNAGSDGNPSPVTAEDLYAIVAGSRRYYAAMEAGYESLPCKILQADDLDAAWTSLLENTDRRELSEQEIAQQLNLIYQLIRPGTNDEGIEPTDTPLDVDLEIEQGHFETDEEALAYMAERYLGRSDQSAIDHIQEHLQTAALPPVLQSLFKNPEERTAPERTALENYGIDTRATLGSGEGKSGTSRAVVALHNTLESELEADSLDPVDAVLETVGSLQFDEMSELELRQSLREFRKDVSTALDSESPTEQREVFSETLQRHTEELQELHEEIEPNRPFKRVDLQGPETQRHSRWHVQAMRSRGANTHTELARELYLERLETLADERGWE</sequence>
<dbReference type="GO" id="GO:0005694">
    <property type="term" value="C:chromosome"/>
    <property type="evidence" value="ECO:0007669"/>
    <property type="project" value="TreeGrafter"/>
</dbReference>
<evidence type="ECO:0000313" key="4">
    <source>
        <dbReference type="Proteomes" id="UP000276588"/>
    </source>
</evidence>
<dbReference type="RefSeq" id="WP_120102867.1">
    <property type="nucleotide sequence ID" value="NZ_QKNY01000012.1"/>
</dbReference>